<dbReference type="InterPro" id="IPR027275">
    <property type="entry name" value="PRC-brl_dom"/>
</dbReference>
<dbReference type="PANTHER" id="PTHR38137:SF2">
    <property type="entry name" value="PRC-BARREL DOMAIN-CONTAINING PROTEIN"/>
    <property type="match status" value="1"/>
</dbReference>
<feature type="domain" description="PRC-barrel" evidence="1">
    <location>
        <begin position="4"/>
        <end position="81"/>
    </location>
</feature>
<dbReference type="EMBL" id="CP058579">
    <property type="protein sequence ID" value="QLG61302.1"/>
    <property type="molecule type" value="Genomic_DNA"/>
</dbReference>
<evidence type="ECO:0000259" key="1">
    <source>
        <dbReference type="Pfam" id="PF05239"/>
    </source>
</evidence>
<dbReference type="InterPro" id="IPR011033">
    <property type="entry name" value="PRC_barrel-like_sf"/>
</dbReference>
<organism evidence="2 3">
    <name type="scientific">Halorarum salinum</name>
    <dbReference type="NCBI Taxonomy" id="2743089"/>
    <lineage>
        <taxon>Archaea</taxon>
        <taxon>Methanobacteriati</taxon>
        <taxon>Methanobacteriota</taxon>
        <taxon>Stenosarchaea group</taxon>
        <taxon>Halobacteria</taxon>
        <taxon>Halobacteriales</taxon>
        <taxon>Haloferacaceae</taxon>
        <taxon>Halorarum</taxon>
    </lineage>
</organism>
<dbReference type="KEGG" id="halu:HUG12_05950"/>
<accession>A0A7D5QFD2</accession>
<dbReference type="PANTHER" id="PTHR38137">
    <property type="entry name" value="PRC-BARREL DOMAIN PROTEIN"/>
    <property type="match status" value="1"/>
</dbReference>
<dbReference type="Gene3D" id="2.30.30.240">
    <property type="entry name" value="PRC-barrel domain"/>
    <property type="match status" value="1"/>
</dbReference>
<gene>
    <name evidence="2" type="ORF">HUG12_05950</name>
</gene>
<dbReference type="OrthoDB" id="85079at2157"/>
<dbReference type="AlphaFoldDB" id="A0A7D5QFD2"/>
<dbReference type="SUPFAM" id="SSF50346">
    <property type="entry name" value="PRC-barrel domain"/>
    <property type="match status" value="1"/>
</dbReference>
<dbReference type="Proteomes" id="UP000509626">
    <property type="component" value="Chromosome"/>
</dbReference>
<protein>
    <submittedName>
        <fullName evidence="2">PRC-barrel domain-containing protein</fullName>
    </submittedName>
</protein>
<dbReference type="GeneID" id="56036983"/>
<dbReference type="RefSeq" id="WP_179267887.1">
    <property type="nucleotide sequence ID" value="NZ_CP058579.1"/>
</dbReference>
<reference evidence="2 3" key="1">
    <citation type="submission" date="2020-06" db="EMBL/GenBank/DDBJ databases">
        <title>NJ-3-1, isolated from saline soil.</title>
        <authorList>
            <person name="Cui H.L."/>
            <person name="Shi X."/>
        </authorList>
    </citation>
    <scope>NUCLEOTIDE SEQUENCE [LARGE SCALE GENOMIC DNA]</scope>
    <source>
        <strain evidence="2 3">NJ-3-1</strain>
    </source>
</reference>
<evidence type="ECO:0000313" key="3">
    <source>
        <dbReference type="Proteomes" id="UP000509626"/>
    </source>
</evidence>
<proteinExistence type="predicted"/>
<name>A0A7D5QFD2_9EURY</name>
<dbReference type="Pfam" id="PF05239">
    <property type="entry name" value="PRC"/>
    <property type="match status" value="1"/>
</dbReference>
<evidence type="ECO:0000313" key="2">
    <source>
        <dbReference type="EMBL" id="QLG61302.1"/>
    </source>
</evidence>
<keyword evidence="3" id="KW-1185">Reference proteome</keyword>
<sequence>MADILAENLSGKAVMGSDGTEFGMLYNITMDLKTGSLSDLLVTPNEDLPPGRIPFDRDEAGRIHVPVGAVQAVKDYIVVNTS</sequence>